<evidence type="ECO:0000256" key="5">
    <source>
        <dbReference type="PROSITE-ProRule" id="PRU01240"/>
    </source>
</evidence>
<keyword evidence="2" id="KW-0645">Protease</keyword>
<keyword evidence="4" id="KW-0720">Serine protease</keyword>
<comment type="similarity">
    <text evidence="1 5">Belongs to the peptidase S8 family.</text>
</comment>
<dbReference type="Proteomes" id="UP000190341">
    <property type="component" value="Unassembled WGS sequence"/>
</dbReference>
<dbReference type="Gene3D" id="3.40.50.200">
    <property type="entry name" value="Peptidase S8/S53 domain"/>
    <property type="match status" value="1"/>
</dbReference>
<evidence type="ECO:0000313" key="8">
    <source>
        <dbReference type="Proteomes" id="UP000190341"/>
    </source>
</evidence>
<dbReference type="EMBL" id="FUZV01000002">
    <property type="protein sequence ID" value="SKC80238.1"/>
    <property type="molecule type" value="Genomic_DNA"/>
</dbReference>
<protein>
    <submittedName>
        <fullName evidence="7">Subtilase family protein</fullName>
    </submittedName>
</protein>
<dbReference type="PANTHER" id="PTHR43806">
    <property type="entry name" value="PEPTIDASE S8"/>
    <property type="match status" value="1"/>
</dbReference>
<sequence>MVRPDFDKTANNWLIAALIVALACVAPVVGAQDGAAGSSFWVDREATVIAHPGQPAVRIAIWDSGVDLSLFPKQLARDAEGNPLVRGYDAFKQRQDTSMAVLPDGLLRRQDELNGILAALDDRDSGVDSPAARAIVKKMKAQTPEQAAAFDDALGRWSGYVHGTALADIALAGLPNAELVVARMEWWHGSPPVPCWSRELADREAASIADLLSFVVASGARVVNMSWGRAERAYVANLAQCAPDMPEPERQALARYTVEAIRAVLQDGMRAAPDVLFVGAAGNTGSTVQDANPATRLVLPNFIMVGAVDRRGATTDWTNTGPEVALYANGDRVASRLPGGGLSYPSGTSMAAPIVANAAAKLLTVNPRLTGAQLRQLLEGTATFNATGQRLLHVNKAVEAARTTVNDT</sequence>
<comment type="caution">
    <text evidence="5">Lacks conserved residue(s) required for the propagation of feature annotation.</text>
</comment>
<organism evidence="7 8">
    <name type="scientific">Pseudoxanthomonas indica</name>
    <dbReference type="NCBI Taxonomy" id="428993"/>
    <lineage>
        <taxon>Bacteria</taxon>
        <taxon>Pseudomonadati</taxon>
        <taxon>Pseudomonadota</taxon>
        <taxon>Gammaproteobacteria</taxon>
        <taxon>Lysobacterales</taxon>
        <taxon>Lysobacteraceae</taxon>
        <taxon>Pseudoxanthomonas</taxon>
    </lineage>
</organism>
<dbReference type="PANTHER" id="PTHR43806:SF11">
    <property type="entry name" value="CEREVISIN-RELATED"/>
    <property type="match status" value="1"/>
</dbReference>
<dbReference type="GO" id="GO:0004252">
    <property type="term" value="F:serine-type endopeptidase activity"/>
    <property type="evidence" value="ECO:0007669"/>
    <property type="project" value="InterPro"/>
</dbReference>
<keyword evidence="8" id="KW-1185">Reference proteome</keyword>
<accession>A0A1T5LXC4</accession>
<dbReference type="GO" id="GO:0006508">
    <property type="term" value="P:proteolysis"/>
    <property type="evidence" value="ECO:0007669"/>
    <property type="project" value="UniProtKB-KW"/>
</dbReference>
<dbReference type="RefSeq" id="WP_079725683.1">
    <property type="nucleotide sequence ID" value="NZ_BMCL01000001.1"/>
</dbReference>
<dbReference type="InterPro" id="IPR036852">
    <property type="entry name" value="Peptidase_S8/S53_dom_sf"/>
</dbReference>
<dbReference type="STRING" id="428993.SAMN06296058_3248"/>
<reference evidence="7 8" key="1">
    <citation type="submission" date="2017-02" db="EMBL/GenBank/DDBJ databases">
        <authorList>
            <person name="Peterson S.W."/>
        </authorList>
    </citation>
    <scope>NUCLEOTIDE SEQUENCE [LARGE SCALE GENOMIC DNA]</scope>
    <source>
        <strain evidence="7 8">P15</strain>
    </source>
</reference>
<dbReference type="AlphaFoldDB" id="A0A1T5LXC4"/>
<feature type="domain" description="Peptidase S8/S53" evidence="6">
    <location>
        <begin position="160"/>
        <end position="385"/>
    </location>
</feature>
<dbReference type="PROSITE" id="PS51892">
    <property type="entry name" value="SUBTILASE"/>
    <property type="match status" value="1"/>
</dbReference>
<dbReference type="InterPro" id="IPR050131">
    <property type="entry name" value="Peptidase_S8_subtilisin-like"/>
</dbReference>
<name>A0A1T5LXC4_9GAMM</name>
<keyword evidence="3" id="KW-0378">Hydrolase</keyword>
<evidence type="ECO:0000256" key="1">
    <source>
        <dbReference type="ARBA" id="ARBA00011073"/>
    </source>
</evidence>
<evidence type="ECO:0000256" key="2">
    <source>
        <dbReference type="ARBA" id="ARBA00022670"/>
    </source>
</evidence>
<evidence type="ECO:0000313" key="7">
    <source>
        <dbReference type="EMBL" id="SKC80238.1"/>
    </source>
</evidence>
<evidence type="ECO:0000259" key="6">
    <source>
        <dbReference type="Pfam" id="PF00082"/>
    </source>
</evidence>
<dbReference type="InterPro" id="IPR000209">
    <property type="entry name" value="Peptidase_S8/S53_dom"/>
</dbReference>
<gene>
    <name evidence="7" type="ORF">SAMN06296058_3248</name>
</gene>
<evidence type="ECO:0000256" key="4">
    <source>
        <dbReference type="ARBA" id="ARBA00022825"/>
    </source>
</evidence>
<dbReference type="OrthoDB" id="9790784at2"/>
<proteinExistence type="inferred from homology"/>
<dbReference type="PROSITE" id="PS51257">
    <property type="entry name" value="PROKAR_LIPOPROTEIN"/>
    <property type="match status" value="1"/>
</dbReference>
<dbReference type="SUPFAM" id="SSF52743">
    <property type="entry name" value="Subtilisin-like"/>
    <property type="match status" value="1"/>
</dbReference>
<evidence type="ECO:0000256" key="3">
    <source>
        <dbReference type="ARBA" id="ARBA00022801"/>
    </source>
</evidence>
<dbReference type="Pfam" id="PF00082">
    <property type="entry name" value="Peptidase_S8"/>
    <property type="match status" value="1"/>
</dbReference>